<sequence>MQNNYIKHREFYNVLHEFLVHRVQKLFRLLDLGCGDASIIVSALLGTSIQAYYGIDISR</sequence>
<evidence type="ECO:0000313" key="2">
    <source>
        <dbReference type="Proteomes" id="UP000282574"/>
    </source>
</evidence>
<name>A0AB37U818_9CYAN</name>
<reference evidence="1 2" key="1">
    <citation type="journal article" date="2019" name="Genome Biol. Evol.">
        <title>Day and night: Metabolic profiles and evolutionary relationships of six axenic non-marine cyanobacteria.</title>
        <authorList>
            <person name="Will S.E."/>
            <person name="Henke P."/>
            <person name="Boedeker C."/>
            <person name="Huang S."/>
            <person name="Brinkmann H."/>
            <person name="Rohde M."/>
            <person name="Jarek M."/>
            <person name="Friedl T."/>
            <person name="Seufert S."/>
            <person name="Schumacher M."/>
            <person name="Overmann J."/>
            <person name="Neumann-Schaal M."/>
            <person name="Petersen J."/>
        </authorList>
    </citation>
    <scope>NUCLEOTIDE SEQUENCE [LARGE SCALE GENOMIC DNA]</scope>
    <source>
        <strain evidence="1 2">SAG 39.79</strain>
    </source>
</reference>
<dbReference type="InterPro" id="IPR029063">
    <property type="entry name" value="SAM-dependent_MTases_sf"/>
</dbReference>
<dbReference type="AlphaFoldDB" id="A0AB37U818"/>
<proteinExistence type="predicted"/>
<dbReference type="EMBL" id="RSCK01000174">
    <property type="protein sequence ID" value="RUS97073.1"/>
    <property type="molecule type" value="Genomic_DNA"/>
</dbReference>
<accession>A0AB37U818</accession>
<keyword evidence="2" id="KW-1185">Reference proteome</keyword>
<comment type="caution">
    <text evidence="1">The sequence shown here is derived from an EMBL/GenBank/DDBJ whole genome shotgun (WGS) entry which is preliminary data.</text>
</comment>
<evidence type="ECO:0008006" key="3">
    <source>
        <dbReference type="Google" id="ProtNLM"/>
    </source>
</evidence>
<protein>
    <recommendedName>
        <fullName evidence="3">Methyltransferase domain-containing protein</fullName>
    </recommendedName>
</protein>
<organism evidence="1 2">
    <name type="scientific">Chroococcidiopsis cubana SAG 39.79</name>
    <dbReference type="NCBI Taxonomy" id="388085"/>
    <lineage>
        <taxon>Bacteria</taxon>
        <taxon>Bacillati</taxon>
        <taxon>Cyanobacteriota</taxon>
        <taxon>Cyanophyceae</taxon>
        <taxon>Chroococcidiopsidales</taxon>
        <taxon>Chroococcidiopsidaceae</taxon>
        <taxon>Chroococcidiopsis</taxon>
    </lineage>
</organism>
<dbReference type="Proteomes" id="UP000282574">
    <property type="component" value="Unassembled WGS sequence"/>
</dbReference>
<gene>
    <name evidence="1" type="ORF">DSM107010_70170</name>
</gene>
<evidence type="ECO:0000313" key="1">
    <source>
        <dbReference type="EMBL" id="RUS97073.1"/>
    </source>
</evidence>
<dbReference type="SUPFAM" id="SSF53335">
    <property type="entry name" value="S-adenosyl-L-methionine-dependent methyltransferases"/>
    <property type="match status" value="1"/>
</dbReference>